<dbReference type="Gene3D" id="3.20.20.60">
    <property type="entry name" value="Phosphoenolpyruvate-binding domains"/>
    <property type="match status" value="1"/>
</dbReference>
<keyword evidence="7 13" id="KW-0418">Kinase</keyword>
<dbReference type="InterPro" id="IPR011037">
    <property type="entry name" value="Pyrv_Knase-like_insert_dom_sf"/>
</dbReference>
<dbReference type="Pfam" id="PF00224">
    <property type="entry name" value="PK"/>
    <property type="match status" value="1"/>
</dbReference>
<evidence type="ECO:0000256" key="10">
    <source>
        <dbReference type="ARBA" id="ARBA00023152"/>
    </source>
</evidence>
<evidence type="ECO:0000256" key="5">
    <source>
        <dbReference type="ARBA" id="ARBA00022723"/>
    </source>
</evidence>
<dbReference type="Pfam" id="PF02887">
    <property type="entry name" value="PK_C"/>
    <property type="match status" value="1"/>
</dbReference>
<keyword evidence="17" id="KW-1185">Reference proteome</keyword>
<evidence type="ECO:0000259" key="14">
    <source>
        <dbReference type="Pfam" id="PF00224"/>
    </source>
</evidence>
<evidence type="ECO:0000256" key="1">
    <source>
        <dbReference type="ARBA" id="ARBA00004997"/>
    </source>
</evidence>
<evidence type="ECO:0000256" key="4">
    <source>
        <dbReference type="ARBA" id="ARBA00022679"/>
    </source>
</evidence>
<dbReference type="SUPFAM" id="SSF52935">
    <property type="entry name" value="PK C-terminal domain-like"/>
    <property type="match status" value="1"/>
</dbReference>
<dbReference type="GO" id="GO:0004743">
    <property type="term" value="F:pyruvate kinase activity"/>
    <property type="evidence" value="ECO:0007669"/>
    <property type="project" value="UniProtKB-EC"/>
</dbReference>
<dbReference type="NCBIfam" id="NF004978">
    <property type="entry name" value="PRK06354.1"/>
    <property type="match status" value="1"/>
</dbReference>
<dbReference type="NCBIfam" id="TIGR01064">
    <property type="entry name" value="pyruv_kin"/>
    <property type="match status" value="1"/>
</dbReference>
<dbReference type="Proteomes" id="UP001259803">
    <property type="component" value="Unassembled WGS sequence"/>
</dbReference>
<dbReference type="InterPro" id="IPR001697">
    <property type="entry name" value="Pyr_Knase"/>
</dbReference>
<comment type="catalytic activity">
    <reaction evidence="13">
        <text>pyruvate + ATP = phosphoenolpyruvate + ADP + H(+)</text>
        <dbReference type="Rhea" id="RHEA:18157"/>
        <dbReference type="ChEBI" id="CHEBI:15361"/>
        <dbReference type="ChEBI" id="CHEBI:15378"/>
        <dbReference type="ChEBI" id="CHEBI:30616"/>
        <dbReference type="ChEBI" id="CHEBI:58702"/>
        <dbReference type="ChEBI" id="CHEBI:456216"/>
        <dbReference type="EC" id="2.7.1.40"/>
    </reaction>
</comment>
<evidence type="ECO:0000256" key="13">
    <source>
        <dbReference type="RuleBase" id="RU000504"/>
    </source>
</evidence>
<evidence type="ECO:0000313" key="16">
    <source>
        <dbReference type="EMBL" id="MDT0574611.1"/>
    </source>
</evidence>
<evidence type="ECO:0000256" key="3">
    <source>
        <dbReference type="ARBA" id="ARBA00012142"/>
    </source>
</evidence>
<keyword evidence="11 16" id="KW-0670">Pyruvate</keyword>
<evidence type="ECO:0000256" key="8">
    <source>
        <dbReference type="ARBA" id="ARBA00022840"/>
    </source>
</evidence>
<dbReference type="InterPro" id="IPR015813">
    <property type="entry name" value="Pyrv/PenolPyrv_kinase-like_dom"/>
</dbReference>
<dbReference type="GO" id="GO:0016301">
    <property type="term" value="F:kinase activity"/>
    <property type="evidence" value="ECO:0007669"/>
    <property type="project" value="UniProtKB-KW"/>
</dbReference>
<keyword evidence="5" id="KW-0479">Metal-binding</keyword>
<keyword evidence="9 13" id="KW-0460">Magnesium</keyword>
<dbReference type="NCBIfam" id="NF004491">
    <property type="entry name" value="PRK05826.1"/>
    <property type="match status" value="1"/>
</dbReference>
<dbReference type="EMBL" id="JAVRHS010000001">
    <property type="protein sequence ID" value="MDT0574611.1"/>
    <property type="molecule type" value="Genomic_DNA"/>
</dbReference>
<dbReference type="NCBIfam" id="NF004886">
    <property type="entry name" value="PRK06247.1"/>
    <property type="match status" value="1"/>
</dbReference>
<keyword evidence="10 13" id="KW-0324">Glycolysis</keyword>
<reference evidence="16 17" key="1">
    <citation type="submission" date="2023-09" db="EMBL/GenBank/DDBJ databases">
        <authorList>
            <person name="Rey-Velasco X."/>
        </authorList>
    </citation>
    <scope>NUCLEOTIDE SEQUENCE [LARGE SCALE GENOMIC DNA]</scope>
    <source>
        <strain evidence="16 17">F390</strain>
    </source>
</reference>
<evidence type="ECO:0000256" key="6">
    <source>
        <dbReference type="ARBA" id="ARBA00022741"/>
    </source>
</evidence>
<evidence type="ECO:0000256" key="2">
    <source>
        <dbReference type="ARBA" id="ARBA00008663"/>
    </source>
</evidence>
<evidence type="ECO:0000256" key="7">
    <source>
        <dbReference type="ARBA" id="ARBA00022777"/>
    </source>
</evidence>
<dbReference type="Gene3D" id="3.40.1380.20">
    <property type="entry name" value="Pyruvate kinase, C-terminal domain"/>
    <property type="match status" value="1"/>
</dbReference>
<dbReference type="SUPFAM" id="SSF50800">
    <property type="entry name" value="PK beta-barrel domain-like"/>
    <property type="match status" value="1"/>
</dbReference>
<dbReference type="InterPro" id="IPR040442">
    <property type="entry name" value="Pyrv_kinase-like_dom_sf"/>
</dbReference>
<comment type="similarity">
    <text evidence="2 13">Belongs to the pyruvate kinase family.</text>
</comment>
<comment type="caution">
    <text evidence="16">The sequence shown here is derived from an EMBL/GenBank/DDBJ whole genome shotgun (WGS) entry which is preliminary data.</text>
</comment>
<proteinExistence type="inferred from homology"/>
<dbReference type="EC" id="2.7.1.40" evidence="3 12"/>
<gene>
    <name evidence="16" type="primary">pyk</name>
    <name evidence="16" type="ORF">RM533_00265</name>
</gene>
<dbReference type="InterPro" id="IPR015795">
    <property type="entry name" value="Pyrv_Knase_C"/>
</dbReference>
<evidence type="ECO:0000259" key="15">
    <source>
        <dbReference type="Pfam" id="PF02887"/>
    </source>
</evidence>
<dbReference type="InterPro" id="IPR015806">
    <property type="entry name" value="Pyrv_Knase_insert_dom_sf"/>
</dbReference>
<dbReference type="RefSeq" id="WP_311339193.1">
    <property type="nucleotide sequence ID" value="NZ_JAVRHS010000001.1"/>
</dbReference>
<keyword evidence="8" id="KW-0067">ATP-binding</keyword>
<dbReference type="SUPFAM" id="SSF51621">
    <property type="entry name" value="Phosphoenolpyruvate/pyruvate domain"/>
    <property type="match status" value="1"/>
</dbReference>
<keyword evidence="4 13" id="KW-0808">Transferase</keyword>
<dbReference type="InterPro" id="IPR036918">
    <property type="entry name" value="Pyrv_Knase_C_sf"/>
</dbReference>
<evidence type="ECO:0000256" key="9">
    <source>
        <dbReference type="ARBA" id="ARBA00022842"/>
    </source>
</evidence>
<organism evidence="16 17">
    <name type="scientific">Croceicoccus esteveae</name>
    <dbReference type="NCBI Taxonomy" id="3075597"/>
    <lineage>
        <taxon>Bacteria</taxon>
        <taxon>Pseudomonadati</taxon>
        <taxon>Pseudomonadota</taxon>
        <taxon>Alphaproteobacteria</taxon>
        <taxon>Sphingomonadales</taxon>
        <taxon>Erythrobacteraceae</taxon>
        <taxon>Croceicoccus</taxon>
    </lineage>
</organism>
<feature type="domain" description="Pyruvate kinase barrel" evidence="14">
    <location>
        <begin position="9"/>
        <end position="326"/>
    </location>
</feature>
<sequence length="486" mass="52336">MHKFDPRARKVKILATLGPASREPQMIDRLLKAGADAFRINMSHGEHAEHAATIAAIRNVEQQTGRPIAILCDLQGPKLRVGKFKGGRAVIRHSGHFTLDRIDELGDDTRVFLPHPELFGLLNKGQRLLLDDGKLQLRIIRAGPDEILCSADVGGVISDRKGINVPDAEIPIPALTEKDRRDLAFAVQHKADWIGLSFVQRATDVAEARKLMGPYGALMAKIEKPLAVRHLDAILEISDGLMVARGDLGVELLPEEVPPLQKRIVEQARAAGKPVVVATQMLESMIVSPAPTRAEVSDVANAVYDGADAVMLSAETAAGQWPVEAVTIMDRIAGQVERDPGYARRIALGHVKPDATTSDALAEACSSIARTLNIAAICVFTSSGSSARRVSRERPNVPLLVLTPELQTARRLALLWGAHAVRTKDIGSFEGMIAKGKRMALRNGFGEAGAKLVVLAGVPFGRPGATNLLHVVTLTGDELKSHPEEV</sequence>
<dbReference type="PANTHER" id="PTHR11817">
    <property type="entry name" value="PYRUVATE KINASE"/>
    <property type="match status" value="1"/>
</dbReference>
<feature type="domain" description="Pyruvate kinase C-terminal" evidence="15">
    <location>
        <begin position="359"/>
        <end position="472"/>
    </location>
</feature>
<evidence type="ECO:0000313" key="17">
    <source>
        <dbReference type="Proteomes" id="UP001259803"/>
    </source>
</evidence>
<dbReference type="InterPro" id="IPR015793">
    <property type="entry name" value="Pyrv_Knase_brl"/>
</dbReference>
<evidence type="ECO:0000256" key="11">
    <source>
        <dbReference type="ARBA" id="ARBA00023317"/>
    </source>
</evidence>
<comment type="pathway">
    <text evidence="1 13">Carbohydrate degradation; glycolysis; pyruvate from D-glyceraldehyde 3-phosphate: step 5/5.</text>
</comment>
<dbReference type="Gene3D" id="2.40.33.10">
    <property type="entry name" value="PK beta-barrel domain-like"/>
    <property type="match status" value="1"/>
</dbReference>
<keyword evidence="6" id="KW-0547">Nucleotide-binding</keyword>
<dbReference type="PRINTS" id="PR01050">
    <property type="entry name" value="PYRUVTKNASE"/>
</dbReference>
<name>A0ABU2ZEH5_9SPHN</name>
<protein>
    <recommendedName>
        <fullName evidence="3 12">Pyruvate kinase</fullName>
        <ecNumber evidence="3 12">2.7.1.40</ecNumber>
    </recommendedName>
</protein>
<accession>A0ABU2ZEH5</accession>
<evidence type="ECO:0000256" key="12">
    <source>
        <dbReference type="NCBIfam" id="TIGR01064"/>
    </source>
</evidence>